<organism evidence="1 2">
    <name type="scientific">Trifolium pratense</name>
    <name type="common">Red clover</name>
    <dbReference type="NCBI Taxonomy" id="57577"/>
    <lineage>
        <taxon>Eukaryota</taxon>
        <taxon>Viridiplantae</taxon>
        <taxon>Streptophyta</taxon>
        <taxon>Embryophyta</taxon>
        <taxon>Tracheophyta</taxon>
        <taxon>Spermatophyta</taxon>
        <taxon>Magnoliopsida</taxon>
        <taxon>eudicotyledons</taxon>
        <taxon>Gunneridae</taxon>
        <taxon>Pentapetalae</taxon>
        <taxon>rosids</taxon>
        <taxon>fabids</taxon>
        <taxon>Fabales</taxon>
        <taxon>Fabaceae</taxon>
        <taxon>Papilionoideae</taxon>
        <taxon>50 kb inversion clade</taxon>
        <taxon>NPAAA clade</taxon>
        <taxon>Hologalegina</taxon>
        <taxon>IRL clade</taxon>
        <taxon>Trifolieae</taxon>
        <taxon>Trifolium</taxon>
    </lineage>
</organism>
<dbReference type="AlphaFoldDB" id="A0A2K3KX75"/>
<comment type="caution">
    <text evidence="1">The sequence shown here is derived from an EMBL/GenBank/DDBJ whole genome shotgun (WGS) entry which is preliminary data.</text>
</comment>
<dbReference type="Proteomes" id="UP000236291">
    <property type="component" value="Unassembled WGS sequence"/>
</dbReference>
<sequence>SADDAAVPIQQVVSDDMEKIKHAWEQRETDGDGEFTPVVSK</sequence>
<gene>
    <name evidence="1" type="ORF">L195_g057830</name>
</gene>
<name>A0A2K3KX75_TRIPR</name>
<dbReference type="EMBL" id="ASHM01116768">
    <property type="protein sequence ID" value="PNX70874.1"/>
    <property type="molecule type" value="Genomic_DNA"/>
</dbReference>
<proteinExistence type="predicted"/>
<protein>
    <submittedName>
        <fullName evidence="1">Uncharacterized protein</fullName>
    </submittedName>
</protein>
<accession>A0A2K3KX75</accession>
<feature type="non-terminal residue" evidence="1">
    <location>
        <position position="1"/>
    </location>
</feature>
<reference evidence="1 2" key="2">
    <citation type="journal article" date="2017" name="Front. Plant Sci.">
        <title>Gene Classification and Mining of Molecular Markers Useful in Red Clover (Trifolium pratense) Breeding.</title>
        <authorList>
            <person name="Istvanek J."/>
            <person name="Dluhosova J."/>
            <person name="Dluhos P."/>
            <person name="Patkova L."/>
            <person name="Nedelnik J."/>
            <person name="Repkova J."/>
        </authorList>
    </citation>
    <scope>NUCLEOTIDE SEQUENCE [LARGE SCALE GENOMIC DNA]</scope>
    <source>
        <strain evidence="2">cv. Tatra</strain>
        <tissue evidence="1">Young leaves</tissue>
    </source>
</reference>
<evidence type="ECO:0000313" key="1">
    <source>
        <dbReference type="EMBL" id="PNX70874.1"/>
    </source>
</evidence>
<evidence type="ECO:0000313" key="2">
    <source>
        <dbReference type="Proteomes" id="UP000236291"/>
    </source>
</evidence>
<reference evidence="1 2" key="1">
    <citation type="journal article" date="2014" name="Am. J. Bot.">
        <title>Genome assembly and annotation for red clover (Trifolium pratense; Fabaceae).</title>
        <authorList>
            <person name="Istvanek J."/>
            <person name="Jaros M."/>
            <person name="Krenek A."/>
            <person name="Repkova J."/>
        </authorList>
    </citation>
    <scope>NUCLEOTIDE SEQUENCE [LARGE SCALE GENOMIC DNA]</scope>
    <source>
        <strain evidence="2">cv. Tatra</strain>
        <tissue evidence="1">Young leaves</tissue>
    </source>
</reference>